<dbReference type="EMBL" id="PFAK01000020">
    <property type="protein sequence ID" value="PIR96393.1"/>
    <property type="molecule type" value="Genomic_DNA"/>
</dbReference>
<comment type="caution">
    <text evidence="1">The sequence shown here is derived from an EMBL/GenBank/DDBJ whole genome shotgun (WGS) entry which is preliminary data.</text>
</comment>
<protein>
    <submittedName>
        <fullName evidence="1">Uncharacterized protein</fullName>
    </submittedName>
</protein>
<dbReference type="AlphaFoldDB" id="A0A2H0VBC0"/>
<organism evidence="1 2">
    <name type="scientific">Candidatus Doudnabacteria bacterium CG10_big_fil_rev_8_21_14_0_10_42_18</name>
    <dbReference type="NCBI Taxonomy" id="1974552"/>
    <lineage>
        <taxon>Bacteria</taxon>
        <taxon>Candidatus Doudnaibacteriota</taxon>
    </lineage>
</organism>
<evidence type="ECO:0000313" key="1">
    <source>
        <dbReference type="EMBL" id="PIR96393.1"/>
    </source>
</evidence>
<evidence type="ECO:0000313" key="2">
    <source>
        <dbReference type="Proteomes" id="UP000230922"/>
    </source>
</evidence>
<accession>A0A2H0VBC0</accession>
<reference evidence="2" key="1">
    <citation type="submission" date="2017-09" db="EMBL/GenBank/DDBJ databases">
        <title>Depth-based differentiation of microbial function through sediment-hosted aquifers and enrichment of novel symbionts in the deep terrestrial subsurface.</title>
        <authorList>
            <person name="Probst A.J."/>
            <person name="Ladd B."/>
            <person name="Jarett J.K."/>
            <person name="Geller-Mcgrath D.E."/>
            <person name="Sieber C.M.K."/>
            <person name="Emerson J.B."/>
            <person name="Anantharaman K."/>
            <person name="Thomas B.C."/>
            <person name="Malmstrom R."/>
            <person name="Stieglmeier M."/>
            <person name="Klingl A."/>
            <person name="Woyke T."/>
            <person name="Ryan C.M."/>
            <person name="Banfield J.F."/>
        </authorList>
    </citation>
    <scope>NUCLEOTIDE SEQUENCE [LARGE SCALE GENOMIC DNA]</scope>
</reference>
<name>A0A2H0VBC0_9BACT</name>
<gene>
    <name evidence="1" type="ORF">COT92_01345</name>
</gene>
<sequence>MVYYFKFGAATIICKAFNFYRIPINRLWQAGAMRPRFSDLQVQFYHKSYNFDNGTKMYYYKLYSFTKFFFQKSKSLKITLETDKCLSLIFLKKISQSSG</sequence>
<dbReference type="Proteomes" id="UP000230922">
    <property type="component" value="Unassembled WGS sequence"/>
</dbReference>
<proteinExistence type="predicted"/>